<dbReference type="InterPro" id="IPR056166">
    <property type="entry name" value="TPR_ELP1"/>
</dbReference>
<feature type="region of interest" description="Disordered" evidence="7">
    <location>
        <begin position="1183"/>
        <end position="1204"/>
    </location>
</feature>
<dbReference type="InterPro" id="IPR006849">
    <property type="entry name" value="Elp1"/>
</dbReference>
<evidence type="ECO:0000256" key="2">
    <source>
        <dbReference type="ARBA" id="ARBA00006086"/>
    </source>
</evidence>
<evidence type="ECO:0000256" key="5">
    <source>
        <dbReference type="ARBA" id="ARBA00029535"/>
    </source>
</evidence>
<dbReference type="GO" id="GO:0005634">
    <property type="term" value="C:nucleus"/>
    <property type="evidence" value="ECO:0007669"/>
    <property type="project" value="UniProtKB-SubCell"/>
</dbReference>
<keyword evidence="4" id="KW-0819">tRNA processing</keyword>
<evidence type="ECO:0000259" key="8">
    <source>
        <dbReference type="Pfam" id="PF04762"/>
    </source>
</evidence>
<organism evidence="13 14">
    <name type="scientific">Cladorrhinum samala</name>
    <dbReference type="NCBI Taxonomy" id="585594"/>
    <lineage>
        <taxon>Eukaryota</taxon>
        <taxon>Fungi</taxon>
        <taxon>Dikarya</taxon>
        <taxon>Ascomycota</taxon>
        <taxon>Pezizomycotina</taxon>
        <taxon>Sordariomycetes</taxon>
        <taxon>Sordariomycetidae</taxon>
        <taxon>Sordariales</taxon>
        <taxon>Podosporaceae</taxon>
        <taxon>Cladorrhinum</taxon>
    </lineage>
</organism>
<dbReference type="InterPro" id="IPR056169">
    <property type="entry name" value="HB_ELP1"/>
</dbReference>
<keyword evidence="3 6" id="KW-0963">Cytoplasm</keyword>
<keyword evidence="6" id="KW-0539">Nucleus</keyword>
<dbReference type="Proteomes" id="UP001321749">
    <property type="component" value="Unassembled WGS sequence"/>
</dbReference>
<proteinExistence type="inferred from homology"/>
<dbReference type="Pfam" id="PF23936">
    <property type="entry name" value="HB_ELP1"/>
    <property type="match status" value="1"/>
</dbReference>
<comment type="subcellular location">
    <subcellularLocation>
        <location evidence="6">Cytoplasm</location>
    </subcellularLocation>
    <subcellularLocation>
        <location evidence="6">Nucleus</location>
    </subcellularLocation>
</comment>
<comment type="function">
    <text evidence="6">Component of the elongator complex which is required for multiple tRNA modifications, including mcm5U (5-methoxycarbonylmethyl uridine), mcm5s2U (5-methoxycarbonylmethyl-2-thiouridine), and ncm5U (5-carbamoylmethyl uridine). The elongator complex catalyzes formation of carboxymethyluridine in the wobble base at position 34 in tRNAs.</text>
</comment>
<feature type="domain" description="ELP1 alpha-solenoid" evidence="11">
    <location>
        <begin position="703"/>
        <end position="903"/>
    </location>
</feature>
<dbReference type="InterPro" id="IPR056165">
    <property type="entry name" value="Beta-prop_ELP1_2nd"/>
</dbReference>
<evidence type="ECO:0000313" key="13">
    <source>
        <dbReference type="EMBL" id="KAK4459967.1"/>
    </source>
</evidence>
<dbReference type="GO" id="GO:0005829">
    <property type="term" value="C:cytosol"/>
    <property type="evidence" value="ECO:0007669"/>
    <property type="project" value="TreeGrafter"/>
</dbReference>
<evidence type="ECO:0000259" key="11">
    <source>
        <dbReference type="Pfam" id="PF23925"/>
    </source>
</evidence>
<dbReference type="Gene3D" id="2.130.10.10">
    <property type="entry name" value="YVTN repeat-like/Quinoprotein amine dehydrogenase"/>
    <property type="match status" value="1"/>
</dbReference>
<dbReference type="Pfam" id="PF04762">
    <property type="entry name" value="Beta-prop_ELP1_1st"/>
    <property type="match status" value="1"/>
</dbReference>
<evidence type="ECO:0000313" key="14">
    <source>
        <dbReference type="Proteomes" id="UP001321749"/>
    </source>
</evidence>
<dbReference type="InterPro" id="IPR015943">
    <property type="entry name" value="WD40/YVTN_repeat-like_dom_sf"/>
</dbReference>
<feature type="domain" description="ELP1 TPR" evidence="10">
    <location>
        <begin position="912"/>
        <end position="1075"/>
    </location>
</feature>
<dbReference type="PANTHER" id="PTHR12747:SF0">
    <property type="entry name" value="ELONGATOR COMPLEX PROTEIN 1"/>
    <property type="match status" value="1"/>
</dbReference>
<name>A0AAV9HKU7_9PEZI</name>
<dbReference type="SUPFAM" id="SSF69322">
    <property type="entry name" value="Tricorn protease domain 2"/>
    <property type="match status" value="1"/>
</dbReference>
<reference evidence="13" key="1">
    <citation type="journal article" date="2023" name="Mol. Phylogenet. Evol.">
        <title>Genome-scale phylogeny and comparative genomics of the fungal order Sordariales.</title>
        <authorList>
            <person name="Hensen N."/>
            <person name="Bonometti L."/>
            <person name="Westerberg I."/>
            <person name="Brannstrom I.O."/>
            <person name="Guillou S."/>
            <person name="Cros-Aarteil S."/>
            <person name="Calhoun S."/>
            <person name="Haridas S."/>
            <person name="Kuo A."/>
            <person name="Mondo S."/>
            <person name="Pangilinan J."/>
            <person name="Riley R."/>
            <person name="LaButti K."/>
            <person name="Andreopoulos B."/>
            <person name="Lipzen A."/>
            <person name="Chen C."/>
            <person name="Yan M."/>
            <person name="Daum C."/>
            <person name="Ng V."/>
            <person name="Clum A."/>
            <person name="Steindorff A."/>
            <person name="Ohm R.A."/>
            <person name="Martin F."/>
            <person name="Silar P."/>
            <person name="Natvig D.O."/>
            <person name="Lalanne C."/>
            <person name="Gautier V."/>
            <person name="Ament-Velasquez S.L."/>
            <person name="Kruys A."/>
            <person name="Hutchinson M.I."/>
            <person name="Powell A.J."/>
            <person name="Barry K."/>
            <person name="Miller A.N."/>
            <person name="Grigoriev I.V."/>
            <person name="Debuchy R."/>
            <person name="Gladieux P."/>
            <person name="Hiltunen Thoren M."/>
            <person name="Johannesson H."/>
        </authorList>
    </citation>
    <scope>NUCLEOTIDE SEQUENCE</scope>
    <source>
        <strain evidence="13">PSN324</strain>
    </source>
</reference>
<keyword evidence="14" id="KW-1185">Reference proteome</keyword>
<evidence type="ECO:0000256" key="3">
    <source>
        <dbReference type="ARBA" id="ARBA00022490"/>
    </source>
</evidence>
<gene>
    <name evidence="13" type="ORF">QBC42DRAFT_299015</name>
</gene>
<dbReference type="GO" id="GO:0000049">
    <property type="term" value="F:tRNA binding"/>
    <property type="evidence" value="ECO:0007669"/>
    <property type="project" value="TreeGrafter"/>
</dbReference>
<evidence type="ECO:0000256" key="7">
    <source>
        <dbReference type="SAM" id="MobiDB-lite"/>
    </source>
</evidence>
<reference evidence="13" key="2">
    <citation type="submission" date="2023-06" db="EMBL/GenBank/DDBJ databases">
        <authorList>
            <consortium name="Lawrence Berkeley National Laboratory"/>
            <person name="Mondo S.J."/>
            <person name="Hensen N."/>
            <person name="Bonometti L."/>
            <person name="Westerberg I."/>
            <person name="Brannstrom I.O."/>
            <person name="Guillou S."/>
            <person name="Cros-Aarteil S."/>
            <person name="Calhoun S."/>
            <person name="Haridas S."/>
            <person name="Kuo A."/>
            <person name="Pangilinan J."/>
            <person name="Riley R."/>
            <person name="Labutti K."/>
            <person name="Andreopoulos B."/>
            <person name="Lipzen A."/>
            <person name="Chen C."/>
            <person name="Yanf M."/>
            <person name="Daum C."/>
            <person name="Ng V."/>
            <person name="Clum A."/>
            <person name="Steindorff A."/>
            <person name="Ohm R."/>
            <person name="Martin F."/>
            <person name="Silar P."/>
            <person name="Natvig D."/>
            <person name="Lalanne C."/>
            <person name="Gautier V."/>
            <person name="Ament-Velasquez S.L."/>
            <person name="Kruys A."/>
            <person name="Hutchinson M.I."/>
            <person name="Powell A.J."/>
            <person name="Barry K."/>
            <person name="Miller A.N."/>
            <person name="Grigoriev I.V."/>
            <person name="Debuchy R."/>
            <person name="Gladieux P."/>
            <person name="Thoren M.H."/>
            <person name="Johannesson H."/>
        </authorList>
    </citation>
    <scope>NUCLEOTIDE SEQUENCE</scope>
    <source>
        <strain evidence="13">PSN324</strain>
    </source>
</reference>
<sequence>MRNLRNIGYGIFRDPDPESPLASAPPSTTRPIPFSASCWDVSRDEVIVARGPTPEDARIELLRLAKHTHAAPPSHLESRSIASWDAFADNGEPDSIRSIHYFSDTLTTCVILAGGNIVTVTEDEEGTAVPGEAHVEIVATLQPSVAAARWSPDEELLVLATGDGKVFFISRSFDVIADVSLSEEDLKLSKHVSVGWGKKETQFQGKGAKAKALRDPTIPEKEVVGIRSPNDDGRCTISWRGDGAYVAVNFLQESLRRVIRVYNRDGELDSVSEPVDGLEGSLSWRPEGNLMAGIQRLSDRIDVVFFERNGLRHGQFTLRAPESPSDVTQDLALEWNSDSTVLAVIMKDRIQLWTTGNYHWYLKQEVLVGQHQIPKFSWHAEKPLLFAAATAGKVLVNEYAFAVTRGPTKAPYDHGAVAVIDGRVVKFTPFRTAMVPPPMSMSEIEVETPITDVAFSRDGSSMAVLHRSGVSLFGLETKGTRLCAPKLKSEAHFGKSVARCYEEPLLQIAFSDNSEVQILHMVDDLELLRYDFASAGEETKVWAKTDAASIVTITTPGPDLDDGIVAQDNQGRLSRVCGGEHFPYPGQFPSLMPWASFVKHADHYLAIGLTRNGHLYANSRQLAKNCTSFVVTAYHLIYTTTNHLVKFIHLAADEDLIIPQDDPENDERCRSIERGGRLVTAMPTKMGLVLQMPRGNLETIYPRAMVLAGIRQFVEQKDYSSAFATCRTQRVDMNLLYDHRPEQFLENIGLFLEQVKDTANIDLFLSGLKEEDVTQTMYRDTTAEVSQQPVDPRAAVQPGKVNKICDAVLEKLKTQKNANLQNIITAHVCKNPPALDDGLLVVAELMKEDEALAERAVEHICFLVDVNRLYDHALGLYNLDLTLLVAQQSQRDPREYLPFIQELHKMPVLRRQFTIDDKLNHHSKALDHLKAIDDFEEVKSYIVKHKLYQHALSIYRHDEQHHRVITDLFAAHLKSVSQFKEAGLAYESLNKYSDATDCYLKAGASCWRECLYVAQQQRPPVASEKLEEVATALADALREAKDYSSAATIHLEYLSSVEMAIQCLCKGYLFADALRLVALHKRPDLLETAIDTGLTEALSSSTEFLADCKAQLKAQVPRILELRRKAVEDPLGFYEGENPFGTRTAGGDDIPDDISIAASSRVSTSASLFTRYTGKAGSVGTIGSNVSRATSKNRRREEKKRARGRKGTVYEEEYLVNSVRRLVERVESTKVEVERLVFGLARRDMPERARTVEDLMGQVLEGCKHAVKEVWPPQEGESVEGLGGDPDAEGYRPGGGDGVLYDSLEAMRAKQTPPTVGHLERLVVLGGRK</sequence>
<protein>
    <recommendedName>
        <fullName evidence="5 6">Elongator complex protein 1</fullName>
    </recommendedName>
</protein>
<dbReference type="InterPro" id="IPR056167">
    <property type="entry name" value="A-sol_ELP1"/>
</dbReference>
<feature type="domain" description="ELP1 N-terminal second beta-propeller" evidence="9">
    <location>
        <begin position="419"/>
        <end position="679"/>
    </location>
</feature>
<evidence type="ECO:0000259" key="12">
    <source>
        <dbReference type="Pfam" id="PF23936"/>
    </source>
</evidence>
<feature type="region of interest" description="Disordered" evidence="7">
    <location>
        <begin position="1"/>
        <end position="29"/>
    </location>
</feature>
<feature type="region of interest" description="Disordered" evidence="7">
    <location>
        <begin position="1273"/>
        <end position="1296"/>
    </location>
</feature>
<dbReference type="Pfam" id="PF23878">
    <property type="entry name" value="TPR_ELP1"/>
    <property type="match status" value="1"/>
</dbReference>
<dbReference type="GO" id="GO:0002926">
    <property type="term" value="P:tRNA wobble base 5-methoxycarbonylmethyl-2-thiouridinylation"/>
    <property type="evidence" value="ECO:0007669"/>
    <property type="project" value="TreeGrafter"/>
</dbReference>
<evidence type="ECO:0000259" key="9">
    <source>
        <dbReference type="Pfam" id="PF23797"/>
    </source>
</evidence>
<feature type="domain" description="ELP1 three-helical bundle" evidence="12">
    <location>
        <begin position="1084"/>
        <end position="1270"/>
    </location>
</feature>
<dbReference type="Pfam" id="PF23925">
    <property type="entry name" value="A-sol_ELP1"/>
    <property type="match status" value="1"/>
</dbReference>
<dbReference type="Pfam" id="PF23797">
    <property type="entry name" value="Beta-prop_ELP1_2nd"/>
    <property type="match status" value="1"/>
</dbReference>
<dbReference type="PIRSF" id="PIRSF017233">
    <property type="entry name" value="IKAP"/>
    <property type="match status" value="1"/>
</dbReference>
<evidence type="ECO:0000256" key="6">
    <source>
        <dbReference type="PIRNR" id="PIRNR017233"/>
    </source>
</evidence>
<dbReference type="EMBL" id="MU865023">
    <property type="protein sequence ID" value="KAK4459967.1"/>
    <property type="molecule type" value="Genomic_DNA"/>
</dbReference>
<dbReference type="PANTHER" id="PTHR12747">
    <property type="entry name" value="ELONGATOR COMPLEX PROTEIN 1"/>
    <property type="match status" value="1"/>
</dbReference>
<comment type="similarity">
    <text evidence="2 6">Belongs to the ELP1/IKA1 family.</text>
</comment>
<dbReference type="GO" id="GO:0033588">
    <property type="term" value="C:elongator holoenzyme complex"/>
    <property type="evidence" value="ECO:0007669"/>
    <property type="project" value="InterPro"/>
</dbReference>
<feature type="domain" description="ELP1 first N-terminal beta-propeller" evidence="8">
    <location>
        <begin position="1"/>
        <end position="381"/>
    </location>
</feature>
<dbReference type="InterPro" id="IPR056164">
    <property type="entry name" value="Beta-prop_ELP1_1st"/>
</dbReference>
<evidence type="ECO:0000259" key="10">
    <source>
        <dbReference type="Pfam" id="PF23878"/>
    </source>
</evidence>
<comment type="pathway">
    <text evidence="1">tRNA modification; 5-methoxycarbonylmethyl-2-thiouridine-tRNA biosynthesis.</text>
</comment>
<evidence type="ECO:0000256" key="4">
    <source>
        <dbReference type="ARBA" id="ARBA00022694"/>
    </source>
</evidence>
<comment type="caution">
    <text evidence="13">The sequence shown here is derived from an EMBL/GenBank/DDBJ whole genome shotgun (WGS) entry which is preliminary data.</text>
</comment>
<evidence type="ECO:0000256" key="1">
    <source>
        <dbReference type="ARBA" id="ARBA00005043"/>
    </source>
</evidence>
<accession>A0AAV9HKU7</accession>